<keyword evidence="19" id="KW-1185">Reference proteome</keyword>
<dbReference type="InterPro" id="IPR008254">
    <property type="entry name" value="Flavodoxin/NO_synth"/>
</dbReference>
<evidence type="ECO:0000256" key="11">
    <source>
        <dbReference type="ARBA" id="ARBA00023004"/>
    </source>
</evidence>
<keyword evidence="5 13" id="KW-0285">Flavoprotein</keyword>
<feature type="domain" description="Flavodoxin-like" evidence="14">
    <location>
        <begin position="490"/>
        <end position="629"/>
    </location>
</feature>
<dbReference type="InterPro" id="IPR003097">
    <property type="entry name" value="CysJ-like_FAD-binding"/>
</dbReference>
<comment type="cofactor">
    <cofactor evidence="1 13">
        <name>heme</name>
        <dbReference type="ChEBI" id="CHEBI:30413"/>
    </cofactor>
</comment>
<dbReference type="InterPro" id="IPR036396">
    <property type="entry name" value="Cyt_P450_sf"/>
</dbReference>
<dbReference type="InterPro" id="IPR002401">
    <property type="entry name" value="Cyt_P450_E_grp-I"/>
</dbReference>
<dbReference type="EC" id="1.14.14.1" evidence="13"/>
<keyword evidence="8 13" id="KW-0274">FAD</keyword>
<dbReference type="CDD" id="cd06206">
    <property type="entry name" value="bifunctional_CYPOR"/>
    <property type="match status" value="1"/>
</dbReference>
<reference evidence="19" key="2">
    <citation type="journal article" date="2019" name="Int. J. Syst. Evol. Microbiol.">
        <title>The Global Catalogue of Microorganisms (GCM) 10K type strain sequencing project: providing services to taxonomists for standard genome sequencing and annotation.</title>
        <authorList>
            <consortium name="The Broad Institute Genomics Platform"/>
            <consortium name="The Broad Institute Genome Sequencing Center for Infectious Disease"/>
            <person name="Wu L."/>
            <person name="Ma J."/>
        </authorList>
    </citation>
    <scope>NUCLEOTIDE SEQUENCE [LARGE SCALE GENOMIC DNA]</scope>
    <source>
        <strain evidence="19">JCM 9687</strain>
    </source>
</reference>
<dbReference type="InterPro" id="IPR029039">
    <property type="entry name" value="Flavoprotein-like_sf"/>
</dbReference>
<accession>A0ABP6RGD2</accession>
<comment type="caution">
    <text evidence="16">The sequence shown here is derived from an EMBL/GenBank/DDBJ whole genome shotgun (WGS) entry which is preliminary data.</text>
</comment>
<reference evidence="16" key="1">
    <citation type="journal article" date="2014" name="Int. J. Syst. Evol. Microbiol.">
        <title>Complete genome of a new Firmicutes species belonging to the dominant human colonic microbiota ('Ruminococcus bicirculans') reveals two chromosomes and a selective capacity to utilize plant glucans.</title>
        <authorList>
            <consortium name="NISC Comparative Sequencing Program"/>
            <person name="Wegmann U."/>
            <person name="Louis P."/>
            <person name="Goesmann A."/>
            <person name="Henrissat B."/>
            <person name="Duncan S.H."/>
            <person name="Flint H.J."/>
        </authorList>
    </citation>
    <scope>NUCLEOTIDE SEQUENCE</scope>
    <source>
        <strain evidence="16">JCM 9687</strain>
    </source>
</reference>
<evidence type="ECO:0000256" key="12">
    <source>
        <dbReference type="ARBA" id="ARBA00023033"/>
    </source>
</evidence>
<dbReference type="Gene3D" id="3.40.50.360">
    <property type="match status" value="1"/>
</dbReference>
<comment type="cofactor">
    <cofactor evidence="13">
        <name>FAD</name>
        <dbReference type="ChEBI" id="CHEBI:57692"/>
    </cofactor>
    <cofactor evidence="13">
        <name>FMN</name>
        <dbReference type="ChEBI" id="CHEBI:58210"/>
    </cofactor>
</comment>
<dbReference type="Gene3D" id="3.40.50.80">
    <property type="entry name" value="Nucleotide-binding domain of ferredoxin-NADP reductase (FNR) module"/>
    <property type="match status" value="1"/>
</dbReference>
<evidence type="ECO:0000256" key="1">
    <source>
        <dbReference type="ARBA" id="ARBA00001971"/>
    </source>
</evidence>
<keyword evidence="3 13" id="KW-0813">Transport</keyword>
<dbReference type="EMBL" id="BAAAYK010000005">
    <property type="protein sequence ID" value="GAA3352564.1"/>
    <property type="molecule type" value="Genomic_DNA"/>
</dbReference>
<evidence type="ECO:0000313" key="16">
    <source>
        <dbReference type="EMBL" id="GAA3352564.1"/>
    </source>
</evidence>
<dbReference type="CDD" id="cd11068">
    <property type="entry name" value="CYP120A1"/>
    <property type="match status" value="1"/>
</dbReference>
<keyword evidence="9 13" id="KW-0521">NADP</keyword>
<dbReference type="PANTHER" id="PTHR19384">
    <property type="entry name" value="NITRIC OXIDE SYNTHASE-RELATED"/>
    <property type="match status" value="1"/>
</dbReference>
<dbReference type="EMBL" id="BAAAYK010000038">
    <property type="protein sequence ID" value="GAA3364907.1"/>
    <property type="molecule type" value="Genomic_DNA"/>
</dbReference>
<dbReference type="InterPro" id="IPR001433">
    <property type="entry name" value="OxRdtase_FAD/NAD-bd"/>
</dbReference>
<dbReference type="InterPro" id="IPR039261">
    <property type="entry name" value="FNR_nucleotide-bd"/>
</dbReference>
<dbReference type="PIRSF" id="PIRSF000209">
    <property type="entry name" value="Bifunctional_P450_P450R"/>
    <property type="match status" value="1"/>
</dbReference>
<dbReference type="Pfam" id="PF00175">
    <property type="entry name" value="NAD_binding_1"/>
    <property type="match status" value="1"/>
</dbReference>
<dbReference type="InterPro" id="IPR023206">
    <property type="entry name" value="Bifunctional_P450_P450_red"/>
</dbReference>
<keyword evidence="7 13" id="KW-0479">Metal-binding</keyword>
<dbReference type="Pfam" id="PF00067">
    <property type="entry name" value="p450"/>
    <property type="match status" value="1"/>
</dbReference>
<dbReference type="PRINTS" id="PR00463">
    <property type="entry name" value="EP450I"/>
</dbReference>
<proteinExistence type="inferred from homology"/>
<dbReference type="PANTHER" id="PTHR19384:SF127">
    <property type="entry name" value="BIFUNCTIONAL CYTOCHROME P450_NADPH--P450 REDUCTASE"/>
    <property type="match status" value="1"/>
</dbReference>
<keyword evidence="11 13" id="KW-0408">Iron</keyword>
<evidence type="ECO:0000256" key="9">
    <source>
        <dbReference type="ARBA" id="ARBA00022857"/>
    </source>
</evidence>
<evidence type="ECO:0000256" key="4">
    <source>
        <dbReference type="ARBA" id="ARBA00022617"/>
    </source>
</evidence>
<keyword evidence="12 13" id="KW-0503">Monooxygenase</keyword>
<evidence type="ECO:0000256" key="5">
    <source>
        <dbReference type="ARBA" id="ARBA00022630"/>
    </source>
</evidence>
<dbReference type="SUPFAM" id="SSF48264">
    <property type="entry name" value="Cytochrome P450"/>
    <property type="match status" value="1"/>
</dbReference>
<dbReference type="PROSITE" id="PS00086">
    <property type="entry name" value="CYTOCHROME_P450"/>
    <property type="match status" value="1"/>
</dbReference>
<dbReference type="Gene3D" id="1.20.990.10">
    <property type="entry name" value="NADPH-cytochrome p450 Reductase, Chain A, domain 3"/>
    <property type="match status" value="1"/>
</dbReference>
<dbReference type="Pfam" id="PF00258">
    <property type="entry name" value="Flavodoxin_1"/>
    <property type="match status" value="1"/>
</dbReference>
<dbReference type="PROSITE" id="PS51384">
    <property type="entry name" value="FAD_FR"/>
    <property type="match status" value="1"/>
</dbReference>
<dbReference type="PROSITE" id="PS50902">
    <property type="entry name" value="FLAVODOXIN_LIKE"/>
    <property type="match status" value="1"/>
</dbReference>
<evidence type="ECO:0000259" key="15">
    <source>
        <dbReference type="PROSITE" id="PS51384"/>
    </source>
</evidence>
<evidence type="ECO:0000259" key="14">
    <source>
        <dbReference type="PROSITE" id="PS50902"/>
    </source>
</evidence>
<dbReference type="RefSeq" id="WP_344923785.1">
    <property type="nucleotide sequence ID" value="NZ_BAAAYK010000005.1"/>
</dbReference>
<dbReference type="InterPro" id="IPR017938">
    <property type="entry name" value="Riboflavin_synthase-like_b-brl"/>
</dbReference>
<keyword evidence="13" id="KW-0249">Electron transport</keyword>
<dbReference type="Gene3D" id="1.10.630.10">
    <property type="entry name" value="Cytochrome P450"/>
    <property type="match status" value="1"/>
</dbReference>
<comment type="catalytic activity">
    <reaction evidence="13">
        <text>an organic molecule + reduced [NADPH--hemoprotein reductase] + O2 = an alcohol + oxidized [NADPH--hemoprotein reductase] + H2O + H(+)</text>
        <dbReference type="Rhea" id="RHEA:17149"/>
        <dbReference type="Rhea" id="RHEA-COMP:11964"/>
        <dbReference type="Rhea" id="RHEA-COMP:11965"/>
        <dbReference type="ChEBI" id="CHEBI:15377"/>
        <dbReference type="ChEBI" id="CHEBI:15378"/>
        <dbReference type="ChEBI" id="CHEBI:15379"/>
        <dbReference type="ChEBI" id="CHEBI:30879"/>
        <dbReference type="ChEBI" id="CHEBI:57618"/>
        <dbReference type="ChEBI" id="CHEBI:58210"/>
        <dbReference type="ChEBI" id="CHEBI:142491"/>
        <dbReference type="EC" id="1.14.14.1"/>
    </reaction>
</comment>
<evidence type="ECO:0000256" key="8">
    <source>
        <dbReference type="ARBA" id="ARBA00022827"/>
    </source>
</evidence>
<dbReference type="InterPro" id="IPR023173">
    <property type="entry name" value="NADPH_Cyt_P450_Rdtase_alpha"/>
</dbReference>
<keyword evidence="6 13" id="KW-0288">FMN</keyword>
<evidence type="ECO:0000256" key="10">
    <source>
        <dbReference type="ARBA" id="ARBA00023002"/>
    </source>
</evidence>
<dbReference type="SUPFAM" id="SSF52343">
    <property type="entry name" value="Ferredoxin reductase-like, C-terminal NADP-linked domain"/>
    <property type="match status" value="1"/>
</dbReference>
<gene>
    <name evidence="16" type="primary">cypD_1</name>
    <name evidence="17" type="synonym">cypD_2</name>
    <name evidence="18" type="synonym">cypD_3</name>
    <name evidence="16" type="ORF">GCM10020366_02700</name>
    <name evidence="17" type="ORF">GCM10020366_03980</name>
    <name evidence="18" type="ORF">GCM10020366_62700</name>
</gene>
<name>A0ABP6RGD2_9PSEU</name>
<comment type="similarity">
    <text evidence="2 13">In the N-terminal section; belongs to the cytochrome P450 family.</text>
</comment>
<dbReference type="EMBL" id="BAAAYK010000007">
    <property type="protein sequence ID" value="GAA3352834.1"/>
    <property type="molecule type" value="Genomic_DNA"/>
</dbReference>
<dbReference type="Pfam" id="PF00667">
    <property type="entry name" value="FAD_binding_1"/>
    <property type="match status" value="1"/>
</dbReference>
<evidence type="ECO:0000256" key="13">
    <source>
        <dbReference type="PIRNR" id="PIRNR000209"/>
    </source>
</evidence>
<evidence type="ECO:0000313" key="19">
    <source>
        <dbReference type="Proteomes" id="UP001500483"/>
    </source>
</evidence>
<dbReference type="SUPFAM" id="SSF63380">
    <property type="entry name" value="Riboflavin synthase domain-like"/>
    <property type="match status" value="1"/>
</dbReference>
<evidence type="ECO:0000256" key="2">
    <source>
        <dbReference type="ARBA" id="ARBA00010018"/>
    </source>
</evidence>
<keyword evidence="4 13" id="KW-0349">Heme</keyword>
<evidence type="ECO:0000256" key="7">
    <source>
        <dbReference type="ARBA" id="ARBA00022723"/>
    </source>
</evidence>
<organism evidence="16 19">
    <name type="scientific">Saccharopolyspora gregorii</name>
    <dbReference type="NCBI Taxonomy" id="33914"/>
    <lineage>
        <taxon>Bacteria</taxon>
        <taxon>Bacillati</taxon>
        <taxon>Actinomycetota</taxon>
        <taxon>Actinomycetes</taxon>
        <taxon>Pseudonocardiales</taxon>
        <taxon>Pseudonocardiaceae</taxon>
        <taxon>Saccharopolyspora</taxon>
    </lineage>
</organism>
<dbReference type="Gene3D" id="2.40.30.10">
    <property type="entry name" value="Translation factors"/>
    <property type="match status" value="1"/>
</dbReference>
<evidence type="ECO:0000313" key="17">
    <source>
        <dbReference type="EMBL" id="GAA3352834.1"/>
    </source>
</evidence>
<evidence type="ECO:0000256" key="3">
    <source>
        <dbReference type="ARBA" id="ARBA00022448"/>
    </source>
</evidence>
<protein>
    <recommendedName>
        <fullName evidence="13">Bifunctional cytochrome P450/NADPH--P450 reductase</fullName>
    </recommendedName>
    <domain>
        <recommendedName>
            <fullName evidence="13">Cytochrome P450</fullName>
            <ecNumber evidence="13">1.14.14.1</ecNumber>
        </recommendedName>
    </domain>
    <domain>
        <recommendedName>
            <fullName evidence="13">NADPH--cytochrome P450 reductase</fullName>
            <ecNumber evidence="13">1.6.2.4</ecNumber>
        </recommendedName>
    </domain>
</protein>
<dbReference type="InterPro" id="IPR001128">
    <property type="entry name" value="Cyt_P450"/>
</dbReference>
<dbReference type="InterPro" id="IPR017927">
    <property type="entry name" value="FAD-bd_FR_type"/>
</dbReference>
<dbReference type="InterPro" id="IPR017972">
    <property type="entry name" value="Cyt_P450_CS"/>
</dbReference>
<dbReference type="PRINTS" id="PR00385">
    <property type="entry name" value="P450"/>
</dbReference>
<dbReference type="SUPFAM" id="SSF52218">
    <property type="entry name" value="Flavoproteins"/>
    <property type="match status" value="1"/>
</dbReference>
<keyword evidence="10 13" id="KW-0560">Oxidoreductase</keyword>
<reference evidence="16" key="3">
    <citation type="submission" date="2023-12" db="EMBL/GenBank/DDBJ databases">
        <authorList>
            <person name="Sun Q."/>
            <person name="Inoue M."/>
        </authorList>
    </citation>
    <scope>NUCLEOTIDE SEQUENCE</scope>
    <source>
        <strain evidence="16">JCM 9687</strain>
    </source>
</reference>
<evidence type="ECO:0000256" key="6">
    <source>
        <dbReference type="ARBA" id="ARBA00022643"/>
    </source>
</evidence>
<comment type="catalytic activity">
    <reaction evidence="13">
        <text>2 oxidized [cytochrome P450] + NADPH = 2 reduced [cytochrome P450] + NADP(+) + H(+)</text>
        <dbReference type="Rhea" id="RHEA:24040"/>
        <dbReference type="Rhea" id="RHEA-COMP:14627"/>
        <dbReference type="Rhea" id="RHEA-COMP:14628"/>
        <dbReference type="ChEBI" id="CHEBI:15378"/>
        <dbReference type="ChEBI" id="CHEBI:55376"/>
        <dbReference type="ChEBI" id="CHEBI:57783"/>
        <dbReference type="ChEBI" id="CHEBI:58349"/>
        <dbReference type="ChEBI" id="CHEBI:60344"/>
        <dbReference type="EC" id="1.6.2.4"/>
    </reaction>
</comment>
<sequence length="1052" mass="114658">MTTAQELVPIPQPKPKPLVGNLLELDGGKGVLRFVEMAAEHGPIFRLQLPGRSLIIVQSQELVDELCDEERFDKSLGSALVNVRDFAGDGLFTAWTEEPNWQAAHRILMPAFGPAALRTMFDGMADIAEQLLLKWERQGPEHRVDIADDTTRLTLDTIALCSFSHRFNSFYAERLNPFVESMVRGLVEAGARPRRLPGQELLMRGTRKQYAADVELMHQVADQLIADRRRNPLPAGESDILDTMLTAADPKTGRRLPDENVRHQLVTFLIAGHETTSGLLTFTLHELLRHPEVLATARSEVDRVLGDEAPRFEHLSGLGYLDQVLKESLRLWPTAPAFGVSPRADGTVLGGRYEVNRDDELLVVVPGLHRDPAVWGADAETFDPDRFTFERAEALPPNAWKPFGNGQRSCIGRGFALQEATLFLAMLLQRFDITAADPDYQLKIKQTLTIKPEGLFMHVHRRDRRIVHGGAPAERSAPEVAQAEPNGVPVRVFYGSNSGTAQAFAQRIANDATARGCTGELAELDAAAGDLGPDGVAVVVTASYEGQPPDNAREFVRWLREQPDGSLDGVRYAVFGCGNTDWARTYQAVPAEVDEQLARAGAKRLLPRGRADARGDFFGDFDDWYAGFWEPVAAEFELGDATPATGPRLTAEHVGAVRDPIVRANDLQWGTVVANRPLSSPDVGAKHHVEIALPEGVRYRAGDYLAVLPVNPPAVVARALSRFELAHDDQVVLRGEGTSLPTGAHVAAGELLGSYVELGRPATRRQLDELAGATVCPPDAQALRALAADPEVHAEQVLRPGVTVLELLERYPACRLDFGAFLALLSPLTPRQYSISSSPRWNPEHATLTVAVLNEPARSGAGTYEGAASNHLAQALPGSKVAVTVRPSNVAFHPPELDVPLVLVCAGSGIAPFRGFLQDRALAAAEQGVRTAPALLFFGCHGPESDQLYRDELAEWAAAGVVDVRPAYSAEPVGGVRYVQDRLWADRAEVAELVERGATVFVCGDGQRMAPAVHRTCARIYAEVTGADEEQAAEWMTAMERDRARYVADVFS</sequence>
<dbReference type="EC" id="1.6.2.4" evidence="13"/>
<feature type="domain" description="FAD-binding FR-type" evidence="15">
    <location>
        <begin position="665"/>
        <end position="895"/>
    </location>
</feature>
<evidence type="ECO:0000313" key="18">
    <source>
        <dbReference type="EMBL" id="GAA3364907.1"/>
    </source>
</evidence>
<dbReference type="Proteomes" id="UP001500483">
    <property type="component" value="Unassembled WGS sequence"/>
</dbReference>